<dbReference type="InterPro" id="IPR012861">
    <property type="entry name" value="DUF1634"/>
</dbReference>
<feature type="transmembrane region" description="Helical" evidence="1">
    <location>
        <begin position="69"/>
        <end position="87"/>
    </location>
</feature>
<evidence type="ECO:0000313" key="2">
    <source>
        <dbReference type="EMBL" id="AIT08718.1"/>
    </source>
</evidence>
<feature type="transmembrane region" description="Helical" evidence="1">
    <location>
        <begin position="44"/>
        <end position="63"/>
    </location>
</feature>
<proteinExistence type="predicted"/>
<accession>A0A097EME3</accession>
<evidence type="ECO:0008006" key="4">
    <source>
        <dbReference type="Google" id="ProtNLM"/>
    </source>
</evidence>
<organism evidence="2 3">
    <name type="scientific">Candidatus Francisella endociliophora</name>
    <dbReference type="NCBI Taxonomy" id="653937"/>
    <lineage>
        <taxon>Bacteria</taxon>
        <taxon>Pseudomonadati</taxon>
        <taxon>Pseudomonadota</taxon>
        <taxon>Gammaproteobacteria</taxon>
        <taxon>Thiotrichales</taxon>
        <taxon>Francisellaceae</taxon>
        <taxon>Francisella</taxon>
    </lineage>
</organism>
<evidence type="ECO:0000313" key="3">
    <source>
        <dbReference type="Proteomes" id="UP000029672"/>
    </source>
</evidence>
<dbReference type="Proteomes" id="UP000029672">
    <property type="component" value="Chromosome"/>
</dbReference>
<evidence type="ECO:0000256" key="1">
    <source>
        <dbReference type="SAM" id="Phobius"/>
    </source>
</evidence>
<keyword evidence="1" id="KW-0812">Transmembrane</keyword>
<name>A0A097EME3_9GAMM</name>
<dbReference type="Pfam" id="PF07843">
    <property type="entry name" value="DUF1634"/>
    <property type="match status" value="1"/>
</dbReference>
<dbReference type="EMBL" id="CP009574">
    <property type="protein sequence ID" value="AIT08718.1"/>
    <property type="molecule type" value="Genomic_DNA"/>
</dbReference>
<keyword evidence="1" id="KW-1133">Transmembrane helix</keyword>
<dbReference type="KEGG" id="frf:LO80_01160"/>
<dbReference type="HOGENOM" id="CLU_2464560_0_0_6"/>
<reference evidence="2 3" key="1">
    <citation type="submission" date="2014-10" db="EMBL/GenBank/DDBJ databases">
        <title>Whole genome sequence of Francisella endociliophora strain FSC1006, isolated from a laboratory culture of the marine ciliate Euplotes raikovi.</title>
        <authorList>
            <person name="Granberg M."/>
            <person name="Backman S."/>
            <person name="Lundmark E."/>
            <person name="Nilsson E."/>
            <person name="Karlsson E."/>
            <person name="Thelaus J."/>
            <person name="Ohrman C."/>
            <person name="Larkeryd A."/>
            <person name="Stenberg P."/>
        </authorList>
    </citation>
    <scope>NUCLEOTIDE SEQUENCE [LARGE SCALE GENOMIC DNA]</scope>
    <source>
        <strain evidence="2 3">FSC1006</strain>
    </source>
</reference>
<dbReference type="AlphaFoldDB" id="A0A097EME3"/>
<dbReference type="OrthoDB" id="5605766at2"/>
<protein>
    <recommendedName>
        <fullName evidence="4">DUF1634 domain-containing protein</fullName>
    </recommendedName>
</protein>
<dbReference type="STRING" id="1547445.LO80_01160"/>
<gene>
    <name evidence="2" type="ORF">LO80_01160</name>
</gene>
<keyword evidence="1" id="KW-0472">Membrane</keyword>
<feature type="transmembrane region" description="Helical" evidence="1">
    <location>
        <begin position="12"/>
        <end position="32"/>
    </location>
</feature>
<keyword evidence="3" id="KW-1185">Reference proteome</keyword>
<sequence length="88" mass="10035">MKENVIYKVLRLNLFIAIIAMLIGGVCHFLEYNNSISNEIMNTGLLLLIISPVLRICLELVFFVKEQNYTYIIICLALFIIIAISIIS</sequence>